<evidence type="ECO:0000256" key="5">
    <source>
        <dbReference type="PROSITE-ProRule" id="PRU01091"/>
    </source>
</evidence>
<protein>
    <submittedName>
        <fullName evidence="7">DNA-binding SARP family transcriptional activator</fullName>
    </submittedName>
</protein>
<keyword evidence="3 5" id="KW-0238">DNA-binding</keyword>
<dbReference type="Pfam" id="PF00486">
    <property type="entry name" value="Trans_reg_C"/>
    <property type="match status" value="1"/>
</dbReference>
<evidence type="ECO:0000259" key="6">
    <source>
        <dbReference type="PROSITE" id="PS51755"/>
    </source>
</evidence>
<dbReference type="SMART" id="SM00862">
    <property type="entry name" value="Trans_reg_C"/>
    <property type="match status" value="1"/>
</dbReference>
<dbReference type="Gene3D" id="1.10.10.10">
    <property type="entry name" value="Winged helix-like DNA-binding domain superfamily/Winged helix DNA-binding domain"/>
    <property type="match status" value="1"/>
</dbReference>
<dbReference type="PANTHER" id="PTHR35807:SF1">
    <property type="entry name" value="TRANSCRIPTIONAL REGULATOR REDD"/>
    <property type="match status" value="1"/>
</dbReference>
<organism evidence="7 8">
    <name type="scientific">Crossiella equi</name>
    <dbReference type="NCBI Taxonomy" id="130796"/>
    <lineage>
        <taxon>Bacteria</taxon>
        <taxon>Bacillati</taxon>
        <taxon>Actinomycetota</taxon>
        <taxon>Actinomycetes</taxon>
        <taxon>Pseudonocardiales</taxon>
        <taxon>Pseudonocardiaceae</taxon>
        <taxon>Crossiella</taxon>
    </lineage>
</organism>
<dbReference type="PROSITE" id="PS51755">
    <property type="entry name" value="OMPR_PHOB"/>
    <property type="match status" value="1"/>
</dbReference>
<evidence type="ECO:0000256" key="3">
    <source>
        <dbReference type="ARBA" id="ARBA00023125"/>
    </source>
</evidence>
<keyword evidence="8" id="KW-1185">Reference proteome</keyword>
<reference evidence="7 8" key="1">
    <citation type="submission" date="2021-03" db="EMBL/GenBank/DDBJ databases">
        <title>Sequencing the genomes of 1000 actinobacteria strains.</title>
        <authorList>
            <person name="Klenk H.-P."/>
        </authorList>
    </citation>
    <scope>NUCLEOTIDE SEQUENCE [LARGE SCALE GENOMIC DNA]</scope>
    <source>
        <strain evidence="7 8">DSM 44580</strain>
    </source>
</reference>
<dbReference type="InterPro" id="IPR036388">
    <property type="entry name" value="WH-like_DNA-bd_sf"/>
</dbReference>
<comment type="caution">
    <text evidence="7">The sequence shown here is derived from an EMBL/GenBank/DDBJ whole genome shotgun (WGS) entry which is preliminary data.</text>
</comment>
<proteinExistence type="inferred from homology"/>
<evidence type="ECO:0000256" key="2">
    <source>
        <dbReference type="ARBA" id="ARBA00023015"/>
    </source>
</evidence>
<name>A0ABS5AJW2_9PSEU</name>
<dbReference type="GO" id="GO:0003677">
    <property type="term" value="F:DNA binding"/>
    <property type="evidence" value="ECO:0007669"/>
    <property type="project" value="UniProtKB-KW"/>
</dbReference>
<dbReference type="Gene3D" id="3.40.50.300">
    <property type="entry name" value="P-loop containing nucleotide triphosphate hydrolases"/>
    <property type="match status" value="1"/>
</dbReference>
<feature type="domain" description="OmpR/PhoB-type" evidence="6">
    <location>
        <begin position="1"/>
        <end position="97"/>
    </location>
</feature>
<dbReference type="CDD" id="cd15831">
    <property type="entry name" value="BTAD"/>
    <property type="match status" value="1"/>
</dbReference>
<dbReference type="PANTHER" id="PTHR35807">
    <property type="entry name" value="TRANSCRIPTIONAL REGULATOR REDD-RELATED"/>
    <property type="match status" value="1"/>
</dbReference>
<dbReference type="SMART" id="SM01043">
    <property type="entry name" value="BTAD"/>
    <property type="match status" value="1"/>
</dbReference>
<gene>
    <name evidence="7" type="ORF">JOF53_005563</name>
</gene>
<evidence type="ECO:0000256" key="1">
    <source>
        <dbReference type="ARBA" id="ARBA00005820"/>
    </source>
</evidence>
<dbReference type="InterPro" id="IPR051677">
    <property type="entry name" value="AfsR-DnrI-RedD_regulator"/>
</dbReference>
<evidence type="ECO:0000313" key="7">
    <source>
        <dbReference type="EMBL" id="MBP2476691.1"/>
    </source>
</evidence>
<dbReference type="Gene3D" id="1.25.40.10">
    <property type="entry name" value="Tetratricopeptide repeat domain"/>
    <property type="match status" value="1"/>
</dbReference>
<keyword evidence="2" id="KW-0805">Transcription regulation</keyword>
<dbReference type="InterPro" id="IPR011990">
    <property type="entry name" value="TPR-like_helical_dom_sf"/>
</dbReference>
<dbReference type="InterPro" id="IPR027417">
    <property type="entry name" value="P-loop_NTPase"/>
</dbReference>
<dbReference type="SUPFAM" id="SSF52540">
    <property type="entry name" value="P-loop containing nucleoside triphosphate hydrolases"/>
    <property type="match status" value="1"/>
</dbReference>
<dbReference type="Proteomes" id="UP001519363">
    <property type="component" value="Unassembled WGS sequence"/>
</dbReference>
<dbReference type="EMBL" id="JAGIOO010000001">
    <property type="protein sequence ID" value="MBP2476691.1"/>
    <property type="molecule type" value="Genomic_DNA"/>
</dbReference>
<dbReference type="RefSeq" id="WP_249044654.1">
    <property type="nucleotide sequence ID" value="NZ_JAGIOO010000001.1"/>
</dbReference>
<dbReference type="SUPFAM" id="SSF46894">
    <property type="entry name" value="C-terminal effector domain of the bipartite response regulators"/>
    <property type="match status" value="1"/>
</dbReference>
<dbReference type="InterPro" id="IPR001867">
    <property type="entry name" value="OmpR/PhoB-type_DNA-bd"/>
</dbReference>
<dbReference type="InterPro" id="IPR005158">
    <property type="entry name" value="BTAD"/>
</dbReference>
<evidence type="ECO:0000256" key="4">
    <source>
        <dbReference type="ARBA" id="ARBA00023163"/>
    </source>
</evidence>
<keyword evidence="4" id="KW-0804">Transcription</keyword>
<dbReference type="PRINTS" id="PR00364">
    <property type="entry name" value="DISEASERSIST"/>
</dbReference>
<comment type="similarity">
    <text evidence="1">Belongs to the AfsR/DnrI/RedD regulatory family.</text>
</comment>
<dbReference type="Pfam" id="PF03704">
    <property type="entry name" value="BTAD"/>
    <property type="match status" value="1"/>
</dbReference>
<accession>A0ABS5AJW2</accession>
<dbReference type="SUPFAM" id="SSF48452">
    <property type="entry name" value="TPR-like"/>
    <property type="match status" value="1"/>
</dbReference>
<evidence type="ECO:0000313" key="8">
    <source>
        <dbReference type="Proteomes" id="UP001519363"/>
    </source>
</evidence>
<sequence length="635" mass="67946">MVNCENVEVRYRLLGPVGAEGSGGPARLGGPKQRTVLAALLLSPNRVVPEDQLIDLLWGQAPPASARGQLQVRVSELRKLLGRTAIVRRSPGYLIQVDPGQVDLEVFEELVRAARGAAAAGRQRQAAEGFRTALGLWHGPSLGGVTDELAAREAPMLAERRLAVLEELFEAELVLGRAAQVVGELRRAAEENPFRERLLVQLMVALHQSGRTGDALEAYAHARRRFRDELGIEPGRVVQELHVKVLAGELEPATPPEPRLRVAPEEPARVRPAELPGDVRGFAGRRAVLALLDAELAARRRSGNPGADIWVVHGTAGVGKTALAVHWAHGVREHFPDGQLYVDLHGFDAAREPLSPVAALGRILRAMGVSAAGIPAELDEQAALYRSLLADRRLLLVLDNARDADQVRPLLPPSGTVLVTSRHRLGELVADSGARSLPLPVLAAEDSRAVLTGMLGADAVAAESTAVDELGRRCGQLPLALRIAAANITARPEPRIAEFVTDLARGGALAGLVLDGAEESALTGAFAVSYRALAPESRRLFRLLGLVPSPVFPVEIAAAVLGGPVSEAARLLHRLAATHLVDQGADGRFRMHDLLREYAVEVARAEETAADRDRACARLVRYYLPFGGHPTGRVA</sequence>
<feature type="DNA-binding region" description="OmpR/PhoB-type" evidence="5">
    <location>
        <begin position="1"/>
        <end position="97"/>
    </location>
</feature>
<dbReference type="InterPro" id="IPR016032">
    <property type="entry name" value="Sig_transdc_resp-reg_C-effctor"/>
</dbReference>